<reference evidence="2 3" key="1">
    <citation type="submission" date="2019-09" db="EMBL/GenBank/DDBJ databases">
        <title>Nocardioides panacisoli sp. nov., isolated from the soil of a ginseng field.</title>
        <authorList>
            <person name="Cho C."/>
        </authorList>
    </citation>
    <scope>NUCLEOTIDE SEQUENCE [LARGE SCALE GENOMIC DNA]</scope>
    <source>
        <strain evidence="2 3">BN130099</strain>
    </source>
</reference>
<organism evidence="2 3">
    <name type="scientific">Nocardioides humilatus</name>
    <dbReference type="NCBI Taxonomy" id="2607660"/>
    <lineage>
        <taxon>Bacteria</taxon>
        <taxon>Bacillati</taxon>
        <taxon>Actinomycetota</taxon>
        <taxon>Actinomycetes</taxon>
        <taxon>Propionibacteriales</taxon>
        <taxon>Nocardioidaceae</taxon>
        <taxon>Nocardioides</taxon>
    </lineage>
</organism>
<comment type="caution">
    <text evidence="2">The sequence shown here is derived from an EMBL/GenBank/DDBJ whole genome shotgun (WGS) entry which is preliminary data.</text>
</comment>
<dbReference type="PANTHER" id="PTHR28004:SF2">
    <property type="entry name" value="D-SERINE DEHYDRATASE"/>
    <property type="match status" value="1"/>
</dbReference>
<dbReference type="GO" id="GO:0036088">
    <property type="term" value="P:D-serine catabolic process"/>
    <property type="evidence" value="ECO:0007669"/>
    <property type="project" value="TreeGrafter"/>
</dbReference>
<protein>
    <submittedName>
        <fullName evidence="2">Amino acid deaminase/aldolase</fullName>
    </submittedName>
</protein>
<dbReference type="InterPro" id="IPR051466">
    <property type="entry name" value="D-amino_acid_metab_enzyme"/>
</dbReference>
<dbReference type="RefSeq" id="WP_149729566.1">
    <property type="nucleotide sequence ID" value="NZ_VUJV01000006.1"/>
</dbReference>
<evidence type="ECO:0000313" key="2">
    <source>
        <dbReference type="EMBL" id="KAA1416896.1"/>
    </source>
</evidence>
<proteinExistence type="predicted"/>
<dbReference type="InterPro" id="IPR001608">
    <property type="entry name" value="Ala_racemase_N"/>
</dbReference>
<dbReference type="Proteomes" id="UP000325003">
    <property type="component" value="Unassembled WGS sequence"/>
</dbReference>
<gene>
    <name evidence="2" type="ORF">F0U44_17060</name>
</gene>
<dbReference type="AlphaFoldDB" id="A0A5B1L8Y6"/>
<accession>A0A5B1L8Y6</accession>
<evidence type="ECO:0000259" key="1">
    <source>
        <dbReference type="Pfam" id="PF01168"/>
    </source>
</evidence>
<reference evidence="2 3" key="2">
    <citation type="submission" date="2019-09" db="EMBL/GenBank/DDBJ databases">
        <authorList>
            <person name="Jin C."/>
        </authorList>
    </citation>
    <scope>NUCLEOTIDE SEQUENCE [LARGE SCALE GENOMIC DNA]</scope>
    <source>
        <strain evidence="2 3">BN130099</strain>
    </source>
</reference>
<evidence type="ECO:0000313" key="3">
    <source>
        <dbReference type="Proteomes" id="UP000325003"/>
    </source>
</evidence>
<sequence>MTTKTLPSLAAVRPGQAAADVLDRAAAHLDPPFAVLDLGALRANADDLVVRASGKPIRVASKSVRCRWVIDEVLRVPGYAGVLALTLPEALWLAETVDDVVVGYPTADRSALKNLAADERLAARVTLMVDSIESLDFLRVHLPPAAAPVRICLELDAALRLGRLHLGARRSPTHDAGALGALAGEVARDARFRLVGVMGYEGQIAGLGDDGPDRLRRLPTRLVQAASAWELARRRAAAVAAVRSVADLEFVNGGGTGSIERTVSEDAVTEVAAGSGLYGPTLFDNYRAFQPAPAAYFATAVVRRPAPGMVTVQGGGWIASGPPGADRQPVPVWPEGLSLLPAEGAGEAQTPLAGGAVADGLALGDRVWWRHAKAGELCERVASLALVADGNVVGTVPTYRGEGHAFL</sequence>
<dbReference type="PANTHER" id="PTHR28004">
    <property type="entry name" value="ZGC:162816-RELATED"/>
    <property type="match status" value="1"/>
</dbReference>
<dbReference type="InterPro" id="IPR029066">
    <property type="entry name" value="PLP-binding_barrel"/>
</dbReference>
<feature type="domain" description="Alanine racemase N-terminal" evidence="1">
    <location>
        <begin position="37"/>
        <end position="279"/>
    </location>
</feature>
<dbReference type="GO" id="GO:0008721">
    <property type="term" value="F:D-serine ammonia-lyase activity"/>
    <property type="evidence" value="ECO:0007669"/>
    <property type="project" value="TreeGrafter"/>
</dbReference>
<keyword evidence="3" id="KW-1185">Reference proteome</keyword>
<dbReference type="Gene3D" id="3.20.20.10">
    <property type="entry name" value="Alanine racemase"/>
    <property type="match status" value="1"/>
</dbReference>
<name>A0A5B1L8Y6_9ACTN</name>
<dbReference type="Pfam" id="PF01168">
    <property type="entry name" value="Ala_racemase_N"/>
    <property type="match status" value="1"/>
</dbReference>
<dbReference type="EMBL" id="VUJV01000006">
    <property type="protein sequence ID" value="KAA1416896.1"/>
    <property type="molecule type" value="Genomic_DNA"/>
</dbReference>
<dbReference type="SUPFAM" id="SSF51419">
    <property type="entry name" value="PLP-binding barrel"/>
    <property type="match status" value="1"/>
</dbReference>